<evidence type="ECO:0000313" key="2">
    <source>
        <dbReference type="Proteomes" id="UP001652445"/>
    </source>
</evidence>
<keyword evidence="2" id="KW-1185">Reference proteome</keyword>
<organism evidence="1 2">
    <name type="scientific">Paenibacillus baimaensis</name>
    <dbReference type="NCBI Taxonomy" id="2982185"/>
    <lineage>
        <taxon>Bacteria</taxon>
        <taxon>Bacillati</taxon>
        <taxon>Bacillota</taxon>
        <taxon>Bacilli</taxon>
        <taxon>Bacillales</taxon>
        <taxon>Paenibacillaceae</taxon>
        <taxon>Paenibacillus</taxon>
    </lineage>
</organism>
<sequence>MLVERSDNLVHLKLHEQAILTYAAHFLLPFGKSLQVLQHPILKERLAAIAADLLNYYQS</sequence>
<dbReference type="RefSeq" id="WP_262685812.1">
    <property type="nucleotide sequence ID" value="NZ_JAOQIO010000084.1"/>
</dbReference>
<accession>A0ABT2UKR6</accession>
<evidence type="ECO:0000313" key="1">
    <source>
        <dbReference type="EMBL" id="MCU6794706.1"/>
    </source>
</evidence>
<comment type="caution">
    <text evidence="1">The sequence shown here is derived from an EMBL/GenBank/DDBJ whole genome shotgun (WGS) entry which is preliminary data.</text>
</comment>
<dbReference type="EMBL" id="JAOQIO010000084">
    <property type="protein sequence ID" value="MCU6794706.1"/>
    <property type="molecule type" value="Genomic_DNA"/>
</dbReference>
<protein>
    <recommendedName>
        <fullName evidence="3">WYL domain-containing protein</fullName>
    </recommendedName>
</protein>
<name>A0ABT2UKR6_9BACL</name>
<proteinExistence type="predicted"/>
<gene>
    <name evidence="1" type="ORF">OB236_21580</name>
</gene>
<dbReference type="Proteomes" id="UP001652445">
    <property type="component" value="Unassembled WGS sequence"/>
</dbReference>
<evidence type="ECO:0008006" key="3">
    <source>
        <dbReference type="Google" id="ProtNLM"/>
    </source>
</evidence>
<reference evidence="1 2" key="1">
    <citation type="submission" date="2022-09" db="EMBL/GenBank/DDBJ databases">
        <authorList>
            <person name="Han X.L."/>
            <person name="Wang Q."/>
            <person name="Lu T."/>
        </authorList>
    </citation>
    <scope>NUCLEOTIDE SEQUENCE [LARGE SCALE GENOMIC DNA]</scope>
    <source>
        <strain evidence="1 2">WQ 127069</strain>
    </source>
</reference>